<dbReference type="InterPro" id="IPR039421">
    <property type="entry name" value="Type_1_exporter"/>
</dbReference>
<dbReference type="PROSITE" id="PS50893">
    <property type="entry name" value="ABC_TRANSPORTER_2"/>
    <property type="match status" value="1"/>
</dbReference>
<feature type="domain" description="ABC transmembrane type-1" evidence="10">
    <location>
        <begin position="41"/>
        <end position="325"/>
    </location>
</feature>
<dbReference type="Pfam" id="PF00005">
    <property type="entry name" value="ABC_tran"/>
    <property type="match status" value="1"/>
</dbReference>
<dbReference type="Gene3D" id="3.40.50.300">
    <property type="entry name" value="P-loop containing nucleotide triphosphate hydrolases"/>
    <property type="match status" value="1"/>
</dbReference>
<dbReference type="GO" id="GO:0005524">
    <property type="term" value="F:ATP binding"/>
    <property type="evidence" value="ECO:0007669"/>
    <property type="project" value="UniProtKB-KW"/>
</dbReference>
<dbReference type="EMBL" id="CAEZWE010000024">
    <property type="protein sequence ID" value="CAB4651034.1"/>
    <property type="molecule type" value="Genomic_DNA"/>
</dbReference>
<evidence type="ECO:0000313" key="11">
    <source>
        <dbReference type="EMBL" id="CAB4651034.1"/>
    </source>
</evidence>
<feature type="domain" description="ABC transporter" evidence="9">
    <location>
        <begin position="359"/>
        <end position="612"/>
    </location>
</feature>
<dbReference type="PANTHER" id="PTHR43394:SF1">
    <property type="entry name" value="ATP-BINDING CASSETTE SUB-FAMILY B MEMBER 10, MITOCHONDRIAL"/>
    <property type="match status" value="1"/>
</dbReference>
<keyword evidence="6 8" id="KW-1133">Transmembrane helix</keyword>
<dbReference type="InterPro" id="IPR003439">
    <property type="entry name" value="ABC_transporter-like_ATP-bd"/>
</dbReference>
<organism evidence="11">
    <name type="scientific">freshwater metagenome</name>
    <dbReference type="NCBI Taxonomy" id="449393"/>
    <lineage>
        <taxon>unclassified sequences</taxon>
        <taxon>metagenomes</taxon>
        <taxon>ecological metagenomes</taxon>
    </lineage>
</organism>
<dbReference type="GO" id="GO:0016020">
    <property type="term" value="C:membrane"/>
    <property type="evidence" value="ECO:0007669"/>
    <property type="project" value="UniProtKB-SubCell"/>
</dbReference>
<dbReference type="InterPro" id="IPR011527">
    <property type="entry name" value="ABC1_TM_dom"/>
</dbReference>
<dbReference type="GO" id="GO:0016887">
    <property type="term" value="F:ATP hydrolysis activity"/>
    <property type="evidence" value="ECO:0007669"/>
    <property type="project" value="InterPro"/>
</dbReference>
<proteinExistence type="predicted"/>
<feature type="transmembrane region" description="Helical" evidence="8">
    <location>
        <begin position="163"/>
        <end position="192"/>
    </location>
</feature>
<dbReference type="InterPro" id="IPR017871">
    <property type="entry name" value="ABC_transporter-like_CS"/>
</dbReference>
<keyword evidence="3 8" id="KW-0812">Transmembrane</keyword>
<evidence type="ECO:0000259" key="9">
    <source>
        <dbReference type="PROSITE" id="PS50893"/>
    </source>
</evidence>
<evidence type="ECO:0000256" key="3">
    <source>
        <dbReference type="ARBA" id="ARBA00022692"/>
    </source>
</evidence>
<dbReference type="InterPro" id="IPR036640">
    <property type="entry name" value="ABC1_TM_sf"/>
</dbReference>
<dbReference type="PROSITE" id="PS50929">
    <property type="entry name" value="ABC_TM1F"/>
    <property type="match status" value="1"/>
</dbReference>
<dbReference type="Gene3D" id="1.20.1560.10">
    <property type="entry name" value="ABC transporter type 1, transmembrane domain"/>
    <property type="match status" value="1"/>
</dbReference>
<feature type="transmembrane region" description="Helical" evidence="8">
    <location>
        <begin position="40"/>
        <end position="64"/>
    </location>
</feature>
<evidence type="ECO:0000256" key="8">
    <source>
        <dbReference type="SAM" id="Phobius"/>
    </source>
</evidence>
<dbReference type="InterPro" id="IPR003593">
    <property type="entry name" value="AAA+_ATPase"/>
</dbReference>
<keyword evidence="4" id="KW-0547">Nucleotide-binding</keyword>
<feature type="transmembrane region" description="Helical" evidence="8">
    <location>
        <begin position="76"/>
        <end position="97"/>
    </location>
</feature>
<feature type="transmembrane region" description="Helical" evidence="8">
    <location>
        <begin position="288"/>
        <end position="306"/>
    </location>
</feature>
<dbReference type="GO" id="GO:0015421">
    <property type="term" value="F:ABC-type oligopeptide transporter activity"/>
    <property type="evidence" value="ECO:0007669"/>
    <property type="project" value="TreeGrafter"/>
</dbReference>
<evidence type="ECO:0000256" key="7">
    <source>
        <dbReference type="ARBA" id="ARBA00023136"/>
    </source>
</evidence>
<evidence type="ECO:0000259" key="10">
    <source>
        <dbReference type="PROSITE" id="PS50929"/>
    </source>
</evidence>
<reference evidence="11" key="1">
    <citation type="submission" date="2020-05" db="EMBL/GenBank/DDBJ databases">
        <authorList>
            <person name="Chiriac C."/>
            <person name="Salcher M."/>
            <person name="Ghai R."/>
            <person name="Kavagutti S V."/>
        </authorList>
    </citation>
    <scope>NUCLEOTIDE SEQUENCE</scope>
</reference>
<dbReference type="SUPFAM" id="SSF52540">
    <property type="entry name" value="P-loop containing nucleoside triphosphate hydrolases"/>
    <property type="match status" value="1"/>
</dbReference>
<dbReference type="InterPro" id="IPR027417">
    <property type="entry name" value="P-loop_NTPase"/>
</dbReference>
<name>A0A6J6KS24_9ZZZZ</name>
<accession>A0A6J6KS24</accession>
<evidence type="ECO:0000256" key="5">
    <source>
        <dbReference type="ARBA" id="ARBA00022840"/>
    </source>
</evidence>
<dbReference type="SMART" id="SM00382">
    <property type="entry name" value="AAA"/>
    <property type="match status" value="1"/>
</dbReference>
<dbReference type="FunFam" id="3.40.50.300:FF:000287">
    <property type="entry name" value="Multidrug ABC transporter ATP-binding protein"/>
    <property type="match status" value="1"/>
</dbReference>
<dbReference type="Pfam" id="PF00664">
    <property type="entry name" value="ABC_membrane"/>
    <property type="match status" value="1"/>
</dbReference>
<dbReference type="SUPFAM" id="SSF90123">
    <property type="entry name" value="ABC transporter transmembrane region"/>
    <property type="match status" value="1"/>
</dbReference>
<gene>
    <name evidence="11" type="ORF">UFOPK2169_00765</name>
</gene>
<evidence type="ECO:0000256" key="1">
    <source>
        <dbReference type="ARBA" id="ARBA00004141"/>
    </source>
</evidence>
<evidence type="ECO:0000256" key="6">
    <source>
        <dbReference type="ARBA" id="ARBA00022989"/>
    </source>
</evidence>
<evidence type="ECO:0000256" key="4">
    <source>
        <dbReference type="ARBA" id="ARBA00022741"/>
    </source>
</evidence>
<dbReference type="CDD" id="cd18550">
    <property type="entry name" value="ABC_6TM_exporter_like"/>
    <property type="match status" value="1"/>
</dbReference>
<dbReference type="AlphaFoldDB" id="A0A6J6KS24"/>
<keyword evidence="2" id="KW-0813">Transport</keyword>
<feature type="transmembrane region" description="Helical" evidence="8">
    <location>
        <begin position="261"/>
        <end position="282"/>
    </location>
</feature>
<keyword evidence="5" id="KW-0067">ATP-binding</keyword>
<dbReference type="PANTHER" id="PTHR43394">
    <property type="entry name" value="ATP-DEPENDENT PERMEASE MDL1, MITOCHONDRIAL"/>
    <property type="match status" value="1"/>
</dbReference>
<comment type="subcellular location">
    <subcellularLocation>
        <location evidence="1">Membrane</location>
        <topology evidence="1">Multi-pass membrane protein</topology>
    </subcellularLocation>
</comment>
<evidence type="ECO:0000256" key="2">
    <source>
        <dbReference type="ARBA" id="ARBA00022448"/>
    </source>
</evidence>
<keyword evidence="7 8" id="KW-0472">Membrane</keyword>
<protein>
    <submittedName>
        <fullName evidence="11">Unannotated protein</fullName>
    </submittedName>
</protein>
<dbReference type="PROSITE" id="PS00211">
    <property type="entry name" value="ABC_TRANSPORTER_1"/>
    <property type="match status" value="1"/>
</dbReference>
<sequence>MRMGPHMLLPSDADVVKGARMKRDSLRRAWQFSAPYKWHIIGFLTAIVVSAVLALAPPLLFRAILDRAIPEGNRGLITTLAIVVVFAAIGDAALAIIQRWLSSTIGEGLIYDLRVALFDKVQRMPIAFFTRTQTGSLISRLNSDVVGAQTAVTSTLGSVVSNVVVLVTTLTAMLILEWRLTLLSLVVLPLFIAPAKRVGTKLGLIAREQMELNAQMNNQMSERFNVAGAMIVKLFGRREREVDVFSTRAAGVRDTGIKSALYGRVFFVALGLVGAMGAAAIYGIGAHLVVSGGISAGTLVAMAAFVQRIYQPLTGLTNARVEVMTAFVSFDRVFEVLDAPVSISDRPGAVDLVNPRGEIEFRDVTFRYPSAAEVSVGSLETPGGGMSDPDVDVIKHLSLHIAPGETVAVVGSSGSGKSTLSTLVPRLYDVTQGAVCIDGTDVRDLTGNSLRASIGVVTQDPHLFHESIEQNLLYARPDATHEEMVQACRAARIHDTIAQLPDGYATVVGERGYRLSGGEKQRVAIARMLLKNPAIIILDEATSHLDNENESLVQEALDAALHGRTALVIAHRLSTIRDADRIVVLDSGLIAEQGTHDELMALDGMYASQVRAGESFDVATPNV</sequence>